<evidence type="ECO:0000313" key="4">
    <source>
        <dbReference type="Proteomes" id="UP000000488"/>
    </source>
</evidence>
<feature type="domain" description="GH15-like" evidence="1">
    <location>
        <begin position="229"/>
        <end position="590"/>
    </location>
</feature>
<dbReference type="AlphaFoldDB" id="F8CPF6"/>
<dbReference type="GO" id="GO:0005975">
    <property type="term" value="P:carbohydrate metabolic process"/>
    <property type="evidence" value="ECO:0007669"/>
    <property type="project" value="InterPro"/>
</dbReference>
<dbReference type="PANTHER" id="PTHR31616">
    <property type="entry name" value="TREHALASE"/>
    <property type="match status" value="1"/>
</dbReference>
<dbReference type="InterPro" id="IPR011613">
    <property type="entry name" value="GH15-like"/>
</dbReference>
<name>F8CPF6_MYXFH</name>
<dbReference type="InterPro" id="IPR045582">
    <property type="entry name" value="Trehalase-like_N"/>
</dbReference>
<dbReference type="SUPFAM" id="SSF48208">
    <property type="entry name" value="Six-hairpin glycosidases"/>
    <property type="match status" value="1"/>
</dbReference>
<evidence type="ECO:0000259" key="2">
    <source>
        <dbReference type="Pfam" id="PF19291"/>
    </source>
</evidence>
<dbReference type="EMBL" id="CP002830">
    <property type="protein sequence ID" value="AEI67918.1"/>
    <property type="molecule type" value="Genomic_DNA"/>
</dbReference>
<evidence type="ECO:0000259" key="1">
    <source>
        <dbReference type="Pfam" id="PF00723"/>
    </source>
</evidence>
<sequence length="597" mass="65347">MRERGGWPGRADDLALKHYALIGDGATAALVAVDGAIDWLCLGRFDGPAVFCRLLDARLGGCFQLAPEGAFHAAHHYLGDTNVLVTEFESDAGRLRLTDFMPLRDAGRPSAVWRKLEGLSGEVPVRLVFAPTFDFARADARMALRPGGCSARSGQHEVRVRFPAPMALEPWGASARLTVSAGRVYWARLSLSPEDGEPGGDEETVLRKTLGAWERWSSRGNYPGAFAGLLRRSALALKLLIHAPSGGMVAAPTTSLPESPGGVRNWDYRFTWLRDASWVINALMGLGYHDESMAYIGWLEHLSRGRDWPAVLYALDGRAPDQEVTLGHLQGYLGSRPVRLGNTVASQVQHDVFGEVVSAIHLCSEGMPSMRPLREGLWRLVAGLAERAATQWREPGRGLWEVRDRARCFTSSRLMCWLALDRAVRMARRDGLPGPLERWALERERLRRAILEEGYDARQGAFVRAVGDTELDASALLLPRTGFLPADDARMVSTVARIRERLEGRGGLVRRYACADGLPGQEGAFTACSFWLVECLALQGRRDEAHALFERVVRHAGGVGLLSEELGLARGELLGNHPQALSHLALVHAALALAGTE</sequence>
<dbReference type="Proteomes" id="UP000000488">
    <property type="component" value="Chromosome"/>
</dbReference>
<dbReference type="eggNOG" id="COG3387">
    <property type="taxonomic scope" value="Bacteria"/>
</dbReference>
<dbReference type="Gene3D" id="1.50.10.10">
    <property type="match status" value="1"/>
</dbReference>
<dbReference type="InterPro" id="IPR012341">
    <property type="entry name" value="6hp_glycosidase-like_sf"/>
</dbReference>
<protein>
    <submittedName>
        <fullName evidence="3">Glycoside hydrolase 15-related protein</fullName>
    </submittedName>
</protein>
<accession>F8CPF6</accession>
<dbReference type="Pfam" id="PF00723">
    <property type="entry name" value="Glyco_hydro_15"/>
    <property type="match status" value="1"/>
</dbReference>
<evidence type="ECO:0000313" key="3">
    <source>
        <dbReference type="EMBL" id="AEI67918.1"/>
    </source>
</evidence>
<dbReference type="Pfam" id="PF19291">
    <property type="entry name" value="TREH_N"/>
    <property type="match status" value="1"/>
</dbReference>
<dbReference type="InterPro" id="IPR008928">
    <property type="entry name" value="6-hairpin_glycosidase_sf"/>
</dbReference>
<dbReference type="PANTHER" id="PTHR31616:SF0">
    <property type="entry name" value="GLUCAN 1,4-ALPHA-GLUCOSIDASE"/>
    <property type="match status" value="1"/>
</dbReference>
<organism evidence="3 4">
    <name type="scientific">Myxococcus fulvus (strain ATCC BAA-855 / HW-1)</name>
    <dbReference type="NCBI Taxonomy" id="483219"/>
    <lineage>
        <taxon>Bacteria</taxon>
        <taxon>Pseudomonadati</taxon>
        <taxon>Myxococcota</taxon>
        <taxon>Myxococcia</taxon>
        <taxon>Myxococcales</taxon>
        <taxon>Cystobacterineae</taxon>
        <taxon>Myxococcaceae</taxon>
        <taxon>Myxococcus</taxon>
    </lineage>
</organism>
<dbReference type="STRING" id="483219.LILAB_30185"/>
<dbReference type="GO" id="GO:0004553">
    <property type="term" value="F:hydrolase activity, hydrolyzing O-glycosyl compounds"/>
    <property type="evidence" value="ECO:0007669"/>
    <property type="project" value="UniProtKB-ARBA"/>
</dbReference>
<keyword evidence="3" id="KW-0378">Hydrolase</keyword>
<gene>
    <name evidence="3" type="ordered locus">LILAB_30185</name>
</gene>
<dbReference type="HOGENOM" id="CLU_010399_3_1_7"/>
<feature type="domain" description="Trehalase-like N-terminal" evidence="2">
    <location>
        <begin position="7"/>
        <end position="152"/>
    </location>
</feature>
<dbReference type="KEGG" id="mfu:LILAB_30185"/>
<proteinExistence type="predicted"/>
<reference evidence="3 4" key="1">
    <citation type="journal article" date="2011" name="J. Bacteriol.">
        <title>Genome sequence of the halotolerant marine bacterium Myxococcus fulvus HW-1.</title>
        <authorList>
            <person name="Li Z.F."/>
            <person name="Li X."/>
            <person name="Liu H."/>
            <person name="Liu X."/>
            <person name="Han K."/>
            <person name="Wu Z.H."/>
            <person name="Hu W."/>
            <person name="Li F.F."/>
            <person name="Li Y.Z."/>
        </authorList>
    </citation>
    <scope>NUCLEOTIDE SEQUENCE [LARGE SCALE GENOMIC DNA]</scope>
    <source>
        <strain evidence="4">ATCC BAA-855 / HW-1</strain>
    </source>
</reference>